<accession>A0A194PPI2</accession>
<name>A0A194PPI2_PAPXU</name>
<feature type="compositionally biased region" description="Basic and acidic residues" evidence="1">
    <location>
        <begin position="489"/>
        <end position="503"/>
    </location>
</feature>
<keyword evidence="2" id="KW-0812">Transmembrane</keyword>
<feature type="transmembrane region" description="Helical" evidence="2">
    <location>
        <begin position="154"/>
        <end position="176"/>
    </location>
</feature>
<organism evidence="4 5">
    <name type="scientific">Papilio xuthus</name>
    <name type="common">Asian swallowtail butterfly</name>
    <dbReference type="NCBI Taxonomy" id="66420"/>
    <lineage>
        <taxon>Eukaryota</taxon>
        <taxon>Metazoa</taxon>
        <taxon>Ecdysozoa</taxon>
        <taxon>Arthropoda</taxon>
        <taxon>Hexapoda</taxon>
        <taxon>Insecta</taxon>
        <taxon>Pterygota</taxon>
        <taxon>Neoptera</taxon>
        <taxon>Endopterygota</taxon>
        <taxon>Lepidoptera</taxon>
        <taxon>Glossata</taxon>
        <taxon>Ditrysia</taxon>
        <taxon>Papilionoidea</taxon>
        <taxon>Papilionidae</taxon>
        <taxon>Papilioninae</taxon>
        <taxon>Papilio</taxon>
    </lineage>
</organism>
<keyword evidence="5" id="KW-1185">Reference proteome</keyword>
<protein>
    <recommendedName>
        <fullName evidence="3">Folded gastrulation N-terminal domain-containing protein</fullName>
    </recommendedName>
</protein>
<keyword evidence="2" id="KW-0472">Membrane</keyword>
<evidence type="ECO:0000256" key="1">
    <source>
        <dbReference type="SAM" id="MobiDB-lite"/>
    </source>
</evidence>
<dbReference type="Pfam" id="PF15888">
    <property type="entry name" value="FOG_N"/>
    <property type="match status" value="1"/>
</dbReference>
<dbReference type="Proteomes" id="UP000053268">
    <property type="component" value="Unassembled WGS sequence"/>
</dbReference>
<feature type="compositionally biased region" description="Low complexity" evidence="1">
    <location>
        <begin position="191"/>
        <end position="209"/>
    </location>
</feature>
<dbReference type="EMBL" id="KQ459603">
    <property type="protein sequence ID" value="KPI93045.1"/>
    <property type="molecule type" value="Genomic_DNA"/>
</dbReference>
<sequence length="707" mass="79540">MATEKTPRHLAQYVLALRSSVLLPAVDSINEALIIALMKIQAAHRGAEYSQKHSTRLELKAIFVCNPALAPLFRDCRLAHACMSSFRVRVRIGSATAAGDHCQMPKIDRDSRRGQQPLPLFCKLKYLRDHTIATNAASLMTRFKGTNNVDRRTYCYYTMSHVVFAMWYTWTVLLLVSCALVAAEGQAEAAAGAQSEAPVTATPGPTATPRAPPRTPPRTLDRQAAELAWRSWLQSPESGNPNAPARRITTKSLFITPLVCPKGQRLDRNGCVQVVTVDKDEHERILLEHLNALFTSAPGGSDVQYDYGDEEPGPLQLSIPIGYDAQAAPLQSQDQGDTGQDLNYVKVDKKGDNTQTNDASIEAELELLKLQQGHNNTTGTKGSHVVSQNALTNFLAYHEKPKRDSPMINSSEIESLNSTDVGQKEEVFGHVAVDPVLYDTSYQNQQSPTEHEMEYSSESTSTDSPLNATNGTRIESSLTVSPKQTDTPQLKKENDNSKLNPEHDYSDIGEAIKIISRFAEVTTDDNFAKDKSNSSKEEASSILGTRTKLQYRRNKPKPAEHVEDTAVKTLDQMSGDEKLQRNPTKNLYFRYSWPNHLRSPPSDYPFKNVQDYWPGQRRVGGVYAMHENPRRHHHTYPHNYFRPRSYPYTDYSQLYPRLRENYSGPHRYPHRVSRHEASPIRPHTNDRELYTLLGLRHWFSGEGTSKR</sequence>
<dbReference type="AlphaFoldDB" id="A0A194PPI2"/>
<proteinExistence type="predicted"/>
<reference evidence="4 5" key="1">
    <citation type="journal article" date="2015" name="Nat. Commun.">
        <title>Outbred genome sequencing and CRISPR/Cas9 gene editing in butterflies.</title>
        <authorList>
            <person name="Li X."/>
            <person name="Fan D."/>
            <person name="Zhang W."/>
            <person name="Liu G."/>
            <person name="Zhang L."/>
            <person name="Zhao L."/>
            <person name="Fang X."/>
            <person name="Chen L."/>
            <person name="Dong Y."/>
            <person name="Chen Y."/>
            <person name="Ding Y."/>
            <person name="Zhao R."/>
            <person name="Feng M."/>
            <person name="Zhu Y."/>
            <person name="Feng Y."/>
            <person name="Jiang X."/>
            <person name="Zhu D."/>
            <person name="Xiang H."/>
            <person name="Feng X."/>
            <person name="Li S."/>
            <person name="Wang J."/>
            <person name="Zhang G."/>
            <person name="Kronforst M.R."/>
            <person name="Wang W."/>
        </authorList>
    </citation>
    <scope>NUCLEOTIDE SEQUENCE [LARGE SCALE GENOMIC DNA]</scope>
    <source>
        <strain evidence="4">Ya'a_city_454_Px</strain>
        <tissue evidence="4">Whole body</tissue>
    </source>
</reference>
<evidence type="ECO:0000313" key="5">
    <source>
        <dbReference type="Proteomes" id="UP000053268"/>
    </source>
</evidence>
<evidence type="ECO:0000256" key="2">
    <source>
        <dbReference type="SAM" id="Phobius"/>
    </source>
</evidence>
<feature type="region of interest" description="Disordered" evidence="1">
    <location>
        <begin position="191"/>
        <end position="219"/>
    </location>
</feature>
<keyword evidence="2" id="KW-1133">Transmembrane helix</keyword>
<feature type="region of interest" description="Disordered" evidence="1">
    <location>
        <begin position="443"/>
        <end position="503"/>
    </location>
</feature>
<gene>
    <name evidence="4" type="ORF">RR46_14266</name>
</gene>
<evidence type="ECO:0000313" key="4">
    <source>
        <dbReference type="EMBL" id="KPI93045.1"/>
    </source>
</evidence>
<feature type="compositionally biased region" description="Polar residues" evidence="1">
    <location>
        <begin position="456"/>
        <end position="488"/>
    </location>
</feature>
<evidence type="ECO:0000259" key="3">
    <source>
        <dbReference type="Pfam" id="PF15888"/>
    </source>
</evidence>
<dbReference type="InterPro" id="IPR031761">
    <property type="entry name" value="FOG_N"/>
</dbReference>
<feature type="domain" description="Folded gastrulation N-terminal" evidence="3">
    <location>
        <begin position="248"/>
        <end position="338"/>
    </location>
</feature>